<evidence type="ECO:0000313" key="3">
    <source>
        <dbReference type="Proteomes" id="UP000244855"/>
    </source>
</evidence>
<sequence length="108" mass="11618">MSDPKANKSASSSKSTGLRLPGIRLPLFKGRDDSKKGKQAVKDNNDKATAAPNNGTTENASTDNHQDGEADNDNEEFSFEDMLAQGGRAEEEVDIKVVLKEGPPEDKN</sequence>
<accession>A0A2V1E7M0</accession>
<evidence type="ECO:0000256" key="1">
    <source>
        <dbReference type="SAM" id="MobiDB-lite"/>
    </source>
</evidence>
<gene>
    <name evidence="2" type="ORF">DM02DRAFT_426434</name>
</gene>
<name>A0A2V1E7M0_9PLEO</name>
<dbReference type="EMBL" id="KZ805308">
    <property type="protein sequence ID" value="PVI06573.1"/>
    <property type="molecule type" value="Genomic_DNA"/>
</dbReference>
<feature type="compositionally biased region" description="Polar residues" evidence="1">
    <location>
        <begin position="51"/>
        <end position="63"/>
    </location>
</feature>
<keyword evidence="3" id="KW-1185">Reference proteome</keyword>
<protein>
    <submittedName>
        <fullName evidence="2">Uncharacterized protein</fullName>
    </submittedName>
</protein>
<organism evidence="2 3">
    <name type="scientific">Periconia macrospinosa</name>
    <dbReference type="NCBI Taxonomy" id="97972"/>
    <lineage>
        <taxon>Eukaryota</taxon>
        <taxon>Fungi</taxon>
        <taxon>Dikarya</taxon>
        <taxon>Ascomycota</taxon>
        <taxon>Pezizomycotina</taxon>
        <taxon>Dothideomycetes</taxon>
        <taxon>Pleosporomycetidae</taxon>
        <taxon>Pleosporales</taxon>
        <taxon>Massarineae</taxon>
        <taxon>Periconiaceae</taxon>
        <taxon>Periconia</taxon>
    </lineage>
</organism>
<feature type="compositionally biased region" description="Basic and acidic residues" evidence="1">
    <location>
        <begin position="29"/>
        <end position="46"/>
    </location>
</feature>
<feature type="region of interest" description="Disordered" evidence="1">
    <location>
        <begin position="1"/>
        <end position="108"/>
    </location>
</feature>
<reference evidence="2 3" key="1">
    <citation type="journal article" date="2018" name="Sci. Rep.">
        <title>Comparative genomics provides insights into the lifestyle and reveals functional heterogeneity of dark septate endophytic fungi.</title>
        <authorList>
            <person name="Knapp D.G."/>
            <person name="Nemeth J.B."/>
            <person name="Barry K."/>
            <person name="Hainaut M."/>
            <person name="Henrissat B."/>
            <person name="Johnson J."/>
            <person name="Kuo A."/>
            <person name="Lim J.H.P."/>
            <person name="Lipzen A."/>
            <person name="Nolan M."/>
            <person name="Ohm R.A."/>
            <person name="Tamas L."/>
            <person name="Grigoriev I.V."/>
            <person name="Spatafora J.W."/>
            <person name="Nagy L.G."/>
            <person name="Kovacs G.M."/>
        </authorList>
    </citation>
    <scope>NUCLEOTIDE SEQUENCE [LARGE SCALE GENOMIC DNA]</scope>
    <source>
        <strain evidence="2 3">DSE2036</strain>
    </source>
</reference>
<dbReference type="Proteomes" id="UP000244855">
    <property type="component" value="Unassembled WGS sequence"/>
</dbReference>
<evidence type="ECO:0000313" key="2">
    <source>
        <dbReference type="EMBL" id="PVI06573.1"/>
    </source>
</evidence>
<feature type="compositionally biased region" description="Acidic residues" evidence="1">
    <location>
        <begin position="69"/>
        <end position="79"/>
    </location>
</feature>
<dbReference type="AlphaFoldDB" id="A0A2V1E7M0"/>
<proteinExistence type="predicted"/>
<feature type="compositionally biased region" description="Basic and acidic residues" evidence="1">
    <location>
        <begin position="88"/>
        <end position="108"/>
    </location>
</feature>